<dbReference type="Proteomes" id="UP000602510">
    <property type="component" value="Unassembled WGS sequence"/>
</dbReference>
<evidence type="ECO:0000313" key="2">
    <source>
        <dbReference type="Proteomes" id="UP000602510"/>
    </source>
</evidence>
<dbReference type="InterPro" id="IPR026983">
    <property type="entry name" value="DHC"/>
</dbReference>
<dbReference type="AlphaFoldDB" id="A0A833WQ58"/>
<sequence length="348" mass="39454">MLNENLPEIKEIKTELHFPTAMASSASGDSTLVLKPPIEELRTTYYKAMKKFVARPTKFGGFANSHVFSAMCDANARNLLVSEAGSVDLDAVMETTLQEPTDWEINFKTIRTKRKESEKIPDSVKVDCIHLSFVPFKRSLDELIQRFTDALLLSLRKSTLNHIRIVEDFVDASMESLNKRPHSIDEISAAQLEWKDIDARKTDVQTQYQKAEKKKALLLAVLGGGSSAGMSGASLDTSEVETRLSQLPTRWENFEIALEAFNDMIEEQRESLKGEIETHVVECNVEIDKLREQWRAKRPVEVSSWEDEVLAKVYTAMTEWRQRMDELKTRCLTLTSNCAAFAMNEPGV</sequence>
<proteinExistence type="predicted"/>
<evidence type="ECO:0000313" key="1">
    <source>
        <dbReference type="EMBL" id="KAF4033576.1"/>
    </source>
</evidence>
<dbReference type="PANTHER" id="PTHR45703:SF22">
    <property type="entry name" value="DYNEIN CYTOPLASMIC 2 HEAVY CHAIN 1"/>
    <property type="match status" value="1"/>
</dbReference>
<name>A0A833WQ58_PHYIN</name>
<keyword evidence="2" id="KW-1185">Reference proteome</keyword>
<dbReference type="GO" id="GO:0030286">
    <property type="term" value="C:dynein complex"/>
    <property type="evidence" value="ECO:0007669"/>
    <property type="project" value="InterPro"/>
</dbReference>
<accession>A0A833WQ58</accession>
<dbReference type="PANTHER" id="PTHR45703">
    <property type="entry name" value="DYNEIN HEAVY CHAIN"/>
    <property type="match status" value="1"/>
</dbReference>
<dbReference type="EMBL" id="WSZM01000416">
    <property type="protein sequence ID" value="KAF4033576.1"/>
    <property type="molecule type" value="Genomic_DNA"/>
</dbReference>
<comment type="caution">
    <text evidence="1">The sequence shown here is derived from an EMBL/GenBank/DDBJ whole genome shotgun (WGS) entry which is preliminary data.</text>
</comment>
<dbReference type="GO" id="GO:0007018">
    <property type="term" value="P:microtubule-based movement"/>
    <property type="evidence" value="ECO:0007669"/>
    <property type="project" value="InterPro"/>
</dbReference>
<reference evidence="1" key="1">
    <citation type="submission" date="2020-04" db="EMBL/GenBank/DDBJ databases">
        <title>Hybrid Assembly of Korean Phytophthora infestans isolates.</title>
        <authorList>
            <person name="Prokchorchik M."/>
            <person name="Lee Y."/>
            <person name="Seo J."/>
            <person name="Cho J.-H."/>
            <person name="Park Y.-E."/>
            <person name="Jang D.-C."/>
            <person name="Im J.-S."/>
            <person name="Choi J.-G."/>
            <person name="Park H.-J."/>
            <person name="Lee G.-B."/>
            <person name="Lee Y.-G."/>
            <person name="Hong S.-Y."/>
            <person name="Cho K."/>
            <person name="Sohn K.H."/>
        </authorList>
    </citation>
    <scope>NUCLEOTIDE SEQUENCE</scope>
    <source>
        <strain evidence="1">KR_1_A1</strain>
    </source>
</reference>
<dbReference type="GO" id="GO:0045505">
    <property type="term" value="F:dynein intermediate chain binding"/>
    <property type="evidence" value="ECO:0007669"/>
    <property type="project" value="InterPro"/>
</dbReference>
<gene>
    <name evidence="1" type="ORF">GN244_ATG14502</name>
</gene>
<dbReference type="GO" id="GO:0051959">
    <property type="term" value="F:dynein light intermediate chain binding"/>
    <property type="evidence" value="ECO:0007669"/>
    <property type="project" value="InterPro"/>
</dbReference>
<organism evidence="1 2">
    <name type="scientific">Phytophthora infestans</name>
    <name type="common">Potato late blight agent</name>
    <name type="synonym">Botrytis infestans</name>
    <dbReference type="NCBI Taxonomy" id="4787"/>
    <lineage>
        <taxon>Eukaryota</taxon>
        <taxon>Sar</taxon>
        <taxon>Stramenopiles</taxon>
        <taxon>Oomycota</taxon>
        <taxon>Peronosporomycetes</taxon>
        <taxon>Peronosporales</taxon>
        <taxon>Peronosporaceae</taxon>
        <taxon>Phytophthora</taxon>
    </lineage>
</organism>
<protein>
    <submittedName>
        <fullName evidence="1">Putative dynein heavy chain N-terminal region 2-domain-containing protein</fullName>
    </submittedName>
</protein>